<dbReference type="GO" id="GO:0003723">
    <property type="term" value="F:RNA binding"/>
    <property type="evidence" value="ECO:0007669"/>
    <property type="project" value="UniProtKB-UniRule"/>
</dbReference>
<proteinExistence type="predicted"/>
<dbReference type="EMBL" id="JAKELL010000027">
    <property type="protein sequence ID" value="KAH8991271.1"/>
    <property type="molecule type" value="Genomic_DNA"/>
</dbReference>
<feature type="domain" description="DRBM" evidence="2">
    <location>
        <begin position="214"/>
        <end position="286"/>
    </location>
</feature>
<sequence>MEDIILVTGTHRTRSCTNIAFLGGQEDAQVSFRAKVDRRDDVVDINWQFSRERDRGAVLNCGRDGEDLPEDQCIFIRGFRVTRKLRILPLRLKGEAGPNPDPEGYDDSEESDMVLKPIPPIPRKPPYWSTVHVTTWQVDDLTVVQSEVSATIPTRIGPSERSAVLATAPVLIQNPLGWLHSQIFLRSSSLHIKTTSIRHQVIPLGGSGGGGSSDPIRELYHYLGYLTAGNLGMYLLWELKQEGPSHQVTHYAIAKFQGVEIGRGRGVSLGLAKREAAILALQHLRNQTTFLKRS</sequence>
<keyword evidence="1" id="KW-0694">RNA-binding</keyword>
<dbReference type="Gene3D" id="3.30.160.20">
    <property type="match status" value="1"/>
</dbReference>
<comment type="caution">
    <text evidence="3">The sequence shown here is derived from an EMBL/GenBank/DDBJ whole genome shotgun (WGS) entry which is preliminary data.</text>
</comment>
<dbReference type="Pfam" id="PF00035">
    <property type="entry name" value="dsrm"/>
    <property type="match status" value="1"/>
</dbReference>
<evidence type="ECO:0000259" key="2">
    <source>
        <dbReference type="PROSITE" id="PS50137"/>
    </source>
</evidence>
<reference evidence="3" key="1">
    <citation type="submission" date="2022-01" db="EMBL/GenBank/DDBJ databases">
        <title>Comparative genomics reveals a dynamic genome evolution in the ectomycorrhizal milk-cap (Lactarius) mushrooms.</title>
        <authorList>
            <consortium name="DOE Joint Genome Institute"/>
            <person name="Lebreton A."/>
            <person name="Tang N."/>
            <person name="Kuo A."/>
            <person name="LaButti K."/>
            <person name="Drula E."/>
            <person name="Barry K."/>
            <person name="Clum A."/>
            <person name="Lipzen A."/>
            <person name="Mousain D."/>
            <person name="Ng V."/>
            <person name="Wang R."/>
            <person name="Wang X."/>
            <person name="Dai Y."/>
            <person name="Henrissat B."/>
            <person name="Grigoriev I.V."/>
            <person name="Guerin-Laguette A."/>
            <person name="Yu F."/>
            <person name="Martin F.M."/>
        </authorList>
    </citation>
    <scope>NUCLEOTIDE SEQUENCE</scope>
    <source>
        <strain evidence="3">QP</strain>
    </source>
</reference>
<name>A0AAD4QDJ6_9AGAM</name>
<gene>
    <name evidence="3" type="ORF">EDB92DRAFT_1816448</name>
</gene>
<dbReference type="SUPFAM" id="SSF54768">
    <property type="entry name" value="dsRNA-binding domain-like"/>
    <property type="match status" value="1"/>
</dbReference>
<organism evidence="3 4">
    <name type="scientific">Lactarius akahatsu</name>
    <dbReference type="NCBI Taxonomy" id="416441"/>
    <lineage>
        <taxon>Eukaryota</taxon>
        <taxon>Fungi</taxon>
        <taxon>Dikarya</taxon>
        <taxon>Basidiomycota</taxon>
        <taxon>Agaricomycotina</taxon>
        <taxon>Agaricomycetes</taxon>
        <taxon>Russulales</taxon>
        <taxon>Russulaceae</taxon>
        <taxon>Lactarius</taxon>
    </lineage>
</organism>
<evidence type="ECO:0000313" key="4">
    <source>
        <dbReference type="Proteomes" id="UP001201163"/>
    </source>
</evidence>
<evidence type="ECO:0000256" key="1">
    <source>
        <dbReference type="PROSITE-ProRule" id="PRU00266"/>
    </source>
</evidence>
<dbReference type="Proteomes" id="UP001201163">
    <property type="component" value="Unassembled WGS sequence"/>
</dbReference>
<dbReference type="PROSITE" id="PS50137">
    <property type="entry name" value="DS_RBD"/>
    <property type="match status" value="1"/>
</dbReference>
<keyword evidence="4" id="KW-1185">Reference proteome</keyword>
<protein>
    <recommendedName>
        <fullName evidence="2">DRBM domain-containing protein</fullName>
    </recommendedName>
</protein>
<dbReference type="AlphaFoldDB" id="A0AAD4QDJ6"/>
<accession>A0AAD4QDJ6</accession>
<evidence type="ECO:0000313" key="3">
    <source>
        <dbReference type="EMBL" id="KAH8991271.1"/>
    </source>
</evidence>
<dbReference type="InterPro" id="IPR014720">
    <property type="entry name" value="dsRBD_dom"/>
</dbReference>